<proteinExistence type="predicted"/>
<gene>
    <name evidence="2" type="ORF">NEOLEDRAFT_1093716</name>
</gene>
<evidence type="ECO:0000313" key="3">
    <source>
        <dbReference type="Proteomes" id="UP000076761"/>
    </source>
</evidence>
<dbReference type="EMBL" id="KV425575">
    <property type="protein sequence ID" value="KZT24848.1"/>
    <property type="molecule type" value="Genomic_DNA"/>
</dbReference>
<reference evidence="2 3" key="1">
    <citation type="journal article" date="2016" name="Mol. Biol. Evol.">
        <title>Comparative Genomics of Early-Diverging Mushroom-Forming Fungi Provides Insights into the Origins of Lignocellulose Decay Capabilities.</title>
        <authorList>
            <person name="Nagy L.G."/>
            <person name="Riley R."/>
            <person name="Tritt A."/>
            <person name="Adam C."/>
            <person name="Daum C."/>
            <person name="Floudas D."/>
            <person name="Sun H."/>
            <person name="Yadav J.S."/>
            <person name="Pangilinan J."/>
            <person name="Larsson K.H."/>
            <person name="Matsuura K."/>
            <person name="Barry K."/>
            <person name="Labutti K."/>
            <person name="Kuo R."/>
            <person name="Ohm R.A."/>
            <person name="Bhattacharya S.S."/>
            <person name="Shirouzu T."/>
            <person name="Yoshinaga Y."/>
            <person name="Martin F.M."/>
            <person name="Grigoriev I.V."/>
            <person name="Hibbett D.S."/>
        </authorList>
    </citation>
    <scope>NUCLEOTIDE SEQUENCE [LARGE SCALE GENOMIC DNA]</scope>
    <source>
        <strain evidence="2 3">HHB14362 ss-1</strain>
    </source>
</reference>
<keyword evidence="3" id="KW-1185">Reference proteome</keyword>
<feature type="domain" description="Polymerase beta nucleotidyltransferase" evidence="1">
    <location>
        <begin position="23"/>
        <end position="84"/>
    </location>
</feature>
<dbReference type="Proteomes" id="UP000076761">
    <property type="component" value="Unassembled WGS sequence"/>
</dbReference>
<dbReference type="SUPFAM" id="SSF81301">
    <property type="entry name" value="Nucleotidyltransferase"/>
    <property type="match status" value="1"/>
</dbReference>
<dbReference type="InterPro" id="IPR043519">
    <property type="entry name" value="NT_sf"/>
</dbReference>
<dbReference type="OrthoDB" id="5149641at2759"/>
<evidence type="ECO:0000313" key="2">
    <source>
        <dbReference type="EMBL" id="KZT24848.1"/>
    </source>
</evidence>
<organism evidence="2 3">
    <name type="scientific">Neolentinus lepideus HHB14362 ss-1</name>
    <dbReference type="NCBI Taxonomy" id="1314782"/>
    <lineage>
        <taxon>Eukaryota</taxon>
        <taxon>Fungi</taxon>
        <taxon>Dikarya</taxon>
        <taxon>Basidiomycota</taxon>
        <taxon>Agaricomycotina</taxon>
        <taxon>Agaricomycetes</taxon>
        <taxon>Gloeophyllales</taxon>
        <taxon>Gloeophyllaceae</taxon>
        <taxon>Neolentinus</taxon>
    </lineage>
</organism>
<dbReference type="CDD" id="cd05403">
    <property type="entry name" value="NT_KNTase_like"/>
    <property type="match status" value="1"/>
</dbReference>
<protein>
    <recommendedName>
        <fullName evidence="1">Polymerase beta nucleotidyltransferase domain-containing protein</fullName>
    </recommendedName>
</protein>
<dbReference type="Gene3D" id="3.30.460.10">
    <property type="entry name" value="Beta Polymerase, domain 2"/>
    <property type="match status" value="1"/>
</dbReference>
<dbReference type="Pfam" id="PF18765">
    <property type="entry name" value="Polbeta"/>
    <property type="match status" value="1"/>
</dbReference>
<name>A0A165S9J7_9AGAM</name>
<accession>A0A165S9J7</accession>
<dbReference type="InParanoid" id="A0A165S9J7"/>
<dbReference type="InterPro" id="IPR041633">
    <property type="entry name" value="Polbeta"/>
</dbReference>
<evidence type="ECO:0000259" key="1">
    <source>
        <dbReference type="Pfam" id="PF18765"/>
    </source>
</evidence>
<dbReference type="AlphaFoldDB" id="A0A165S9J7"/>
<sequence>MSIPTFDEMRKRMAPVWQEKEYQQDVLWAGIFGSVSRNRAHAGSDVDVLIVLKEHERTGEPVDLREKLAEACGREISMLCIWQGPDWAWGHVRVEALLSSRTIYGNRGDIEHLRRDAMTFLDHGLKKVSLIADAVEKIKKQVATVQTYENFTHPAQQSARQECLQELRKIIDVLDIQSRHNPIRTMLTGYAFKSTDKIRAYLDEDQPDVNVGTAPVWRMLWDDIQPTSTAMWAFDTGCAKGGPRSIRHVLASKRLADRFEEGGQVDDSMYSEILR</sequence>